<dbReference type="InterPro" id="IPR017850">
    <property type="entry name" value="Alkaline_phosphatase_core_sf"/>
</dbReference>
<dbReference type="InterPro" id="IPR016024">
    <property type="entry name" value="ARM-type_fold"/>
</dbReference>
<sequence length="620" mass="68982">MTLDQRPNILWIVSEDCPPRFGCYGDPHAKTPHLDALAERGVLFEHAYSAAPVCSPSRFALVTGVAPESNAPANHMRTIAAKPAWLRTYPEILRDLGYYCTNNVKTDYNADIVPAEIWDESSRQAHWRNRPDGAPFLAVFNFDDTHEGAVLSRNPFVVDPDDIRLPAYLPDTRQIREDFAQYYKNVAEMDAFVGVLLSQLEEDGLLDRTIVIHTSDHGGVNPRSKRYCYDEGLHVPLVISAPGRYADLFPKPGTRIDAAVSTIRIPATVVDLAGGEIPTYMQGHSLARTSFDAAAELAFGMRNRMDERYDMIRTVRDARFRYIRNYHPHRPYGQHQGFAWLAAGYQSWETEHRAGRLNEVQSAFWRVKPGVELYDTVADPDQVRNLAGNPDYADVEERLSRALRAHMLAVHDNGFLPEGSPMEGYDASRETGSYPLARILEIADAVPRQDPAELPRFVAALSDPDATVRRWGGIGVLALGRAATSVAERLRVVLDGETDVFVSIPCAEALARFSADGNAAEKLARLAGADSSRPVRLEALSALTALDFDIVRAFRDVAATAAEDDDEYICEAGRYLLLQIDGTYTPESVIFPWEKLKVPQEFAAKHERARKLGGAAFRAR</sequence>
<feature type="domain" description="Sulfatase N-terminal" evidence="5">
    <location>
        <begin position="129"/>
        <end position="274"/>
    </location>
</feature>
<evidence type="ECO:0000256" key="2">
    <source>
        <dbReference type="ARBA" id="ARBA00022723"/>
    </source>
</evidence>
<dbReference type="GO" id="GO:0004065">
    <property type="term" value="F:arylsulfatase activity"/>
    <property type="evidence" value="ECO:0007669"/>
    <property type="project" value="TreeGrafter"/>
</dbReference>
<evidence type="ECO:0000313" key="7">
    <source>
        <dbReference type="Proteomes" id="UP001165136"/>
    </source>
</evidence>
<reference evidence="6" key="1">
    <citation type="submission" date="2023-03" db="EMBL/GenBank/DDBJ databases">
        <title>Amycolatopsis taiwanensis NBRC 103393.</title>
        <authorList>
            <person name="Ichikawa N."/>
            <person name="Sato H."/>
            <person name="Tonouchi N."/>
        </authorList>
    </citation>
    <scope>NUCLEOTIDE SEQUENCE</scope>
    <source>
        <strain evidence="6">NBRC 103393</strain>
    </source>
</reference>
<organism evidence="6 7">
    <name type="scientific">Amycolatopsis taiwanensis</name>
    <dbReference type="NCBI Taxonomy" id="342230"/>
    <lineage>
        <taxon>Bacteria</taxon>
        <taxon>Bacillati</taxon>
        <taxon>Actinomycetota</taxon>
        <taxon>Actinomycetes</taxon>
        <taxon>Pseudonocardiales</taxon>
        <taxon>Pseudonocardiaceae</taxon>
        <taxon>Amycolatopsis</taxon>
    </lineage>
</organism>
<name>A0A9W6VGL1_9PSEU</name>
<dbReference type="PANTHER" id="PTHR42693">
    <property type="entry name" value="ARYLSULFATASE FAMILY MEMBER"/>
    <property type="match status" value="1"/>
</dbReference>
<evidence type="ECO:0000259" key="5">
    <source>
        <dbReference type="Pfam" id="PF00884"/>
    </source>
</evidence>
<feature type="domain" description="Sulfatase N-terminal" evidence="5">
    <location>
        <begin position="7"/>
        <end position="99"/>
    </location>
</feature>
<dbReference type="InterPro" id="IPR050738">
    <property type="entry name" value="Sulfatase"/>
</dbReference>
<keyword evidence="3" id="KW-0378">Hydrolase</keyword>
<evidence type="ECO:0000256" key="3">
    <source>
        <dbReference type="ARBA" id="ARBA00022801"/>
    </source>
</evidence>
<dbReference type="Gene3D" id="3.40.720.10">
    <property type="entry name" value="Alkaline Phosphatase, subunit A"/>
    <property type="match status" value="1"/>
</dbReference>
<dbReference type="RefSeq" id="WP_285487340.1">
    <property type="nucleotide sequence ID" value="NZ_BSTI01000006.1"/>
</dbReference>
<dbReference type="SUPFAM" id="SSF53649">
    <property type="entry name" value="Alkaline phosphatase-like"/>
    <property type="match status" value="1"/>
</dbReference>
<dbReference type="SUPFAM" id="SSF48371">
    <property type="entry name" value="ARM repeat"/>
    <property type="match status" value="1"/>
</dbReference>
<protein>
    <recommendedName>
        <fullName evidence="5">Sulfatase N-terminal domain-containing protein</fullName>
    </recommendedName>
</protein>
<dbReference type="PANTHER" id="PTHR42693:SF53">
    <property type="entry name" value="ENDO-4-O-SULFATASE"/>
    <property type="match status" value="1"/>
</dbReference>
<dbReference type="InterPro" id="IPR011989">
    <property type="entry name" value="ARM-like"/>
</dbReference>
<evidence type="ECO:0000256" key="1">
    <source>
        <dbReference type="ARBA" id="ARBA00008779"/>
    </source>
</evidence>
<dbReference type="Proteomes" id="UP001165136">
    <property type="component" value="Unassembled WGS sequence"/>
</dbReference>
<keyword evidence="4" id="KW-0106">Calcium</keyword>
<accession>A0A9W6VGL1</accession>
<evidence type="ECO:0000256" key="4">
    <source>
        <dbReference type="ARBA" id="ARBA00022837"/>
    </source>
</evidence>
<dbReference type="AlphaFoldDB" id="A0A9W6VGL1"/>
<dbReference type="Pfam" id="PF00884">
    <property type="entry name" value="Sulfatase"/>
    <property type="match status" value="2"/>
</dbReference>
<keyword evidence="2" id="KW-0479">Metal-binding</keyword>
<dbReference type="PROSITE" id="PS00523">
    <property type="entry name" value="SULFATASE_1"/>
    <property type="match status" value="1"/>
</dbReference>
<dbReference type="CDD" id="cd16027">
    <property type="entry name" value="SGSH"/>
    <property type="match status" value="1"/>
</dbReference>
<dbReference type="Gene3D" id="1.25.10.10">
    <property type="entry name" value="Leucine-rich Repeat Variant"/>
    <property type="match status" value="1"/>
</dbReference>
<comment type="caution">
    <text evidence="6">The sequence shown here is derived from an EMBL/GenBank/DDBJ whole genome shotgun (WGS) entry which is preliminary data.</text>
</comment>
<comment type="similarity">
    <text evidence="1">Belongs to the sulfatase family.</text>
</comment>
<dbReference type="EMBL" id="BSTI01000006">
    <property type="protein sequence ID" value="GLY66592.1"/>
    <property type="molecule type" value="Genomic_DNA"/>
</dbReference>
<proteinExistence type="inferred from homology"/>
<evidence type="ECO:0000313" key="6">
    <source>
        <dbReference type="EMBL" id="GLY66592.1"/>
    </source>
</evidence>
<gene>
    <name evidence="6" type="ORF">Atai01_32110</name>
</gene>
<dbReference type="GO" id="GO:0046872">
    <property type="term" value="F:metal ion binding"/>
    <property type="evidence" value="ECO:0007669"/>
    <property type="project" value="UniProtKB-KW"/>
</dbReference>
<keyword evidence="7" id="KW-1185">Reference proteome</keyword>
<dbReference type="InterPro" id="IPR000917">
    <property type="entry name" value="Sulfatase_N"/>
</dbReference>
<dbReference type="InterPro" id="IPR024607">
    <property type="entry name" value="Sulfatase_CS"/>
</dbReference>